<evidence type="ECO:0000256" key="1">
    <source>
        <dbReference type="SAM" id="MobiDB-lite"/>
    </source>
</evidence>
<feature type="compositionally biased region" description="Acidic residues" evidence="1">
    <location>
        <begin position="127"/>
        <end position="136"/>
    </location>
</feature>
<dbReference type="EMBL" id="JACGCM010000855">
    <property type="protein sequence ID" value="KAF6165287.1"/>
    <property type="molecule type" value="Genomic_DNA"/>
</dbReference>
<organism evidence="2 3">
    <name type="scientific">Kingdonia uniflora</name>
    <dbReference type="NCBI Taxonomy" id="39325"/>
    <lineage>
        <taxon>Eukaryota</taxon>
        <taxon>Viridiplantae</taxon>
        <taxon>Streptophyta</taxon>
        <taxon>Embryophyta</taxon>
        <taxon>Tracheophyta</taxon>
        <taxon>Spermatophyta</taxon>
        <taxon>Magnoliopsida</taxon>
        <taxon>Ranunculales</taxon>
        <taxon>Circaeasteraceae</taxon>
        <taxon>Kingdonia</taxon>
    </lineage>
</organism>
<comment type="caution">
    <text evidence="2">The sequence shown here is derived from an EMBL/GenBank/DDBJ whole genome shotgun (WGS) entry which is preliminary data.</text>
</comment>
<evidence type="ECO:0000313" key="3">
    <source>
        <dbReference type="Proteomes" id="UP000541444"/>
    </source>
</evidence>
<proteinExistence type="predicted"/>
<feature type="region of interest" description="Disordered" evidence="1">
    <location>
        <begin position="208"/>
        <end position="232"/>
    </location>
</feature>
<name>A0A7J7NDR1_9MAGN</name>
<gene>
    <name evidence="2" type="ORF">GIB67_042703</name>
</gene>
<protein>
    <submittedName>
        <fullName evidence="2">Uncharacterized protein</fullName>
    </submittedName>
</protein>
<accession>A0A7J7NDR1</accession>
<keyword evidence="3" id="KW-1185">Reference proteome</keyword>
<dbReference type="AlphaFoldDB" id="A0A7J7NDR1"/>
<feature type="region of interest" description="Disordered" evidence="1">
    <location>
        <begin position="119"/>
        <end position="145"/>
    </location>
</feature>
<sequence length="277" mass="30342">MHTRQASRQRRIDEEIEAFEGSISGRTPMDKGSDLEVLDIVVGASLSMVLPSGEIPITRCRRMVVTEDSEEEEIVWRERGEGNLGPSGGEKSWYQEAEEEEDGFPALKCTSYAETIEEKERALGKDDAEDEDEEMTEAERQEHAVAKRASMVELCKDDLDEASKEMKRTMFQRDLDLITNSVDERLGHQQSKQERVWVAKLATKEREKAEQKIQEGDADVVDGADGGTGGGVEVPATKAINIGPVDDVVADGAGSKLLTRGTESAGIVGPMGEKDAA</sequence>
<dbReference type="Proteomes" id="UP000541444">
    <property type="component" value="Unassembled WGS sequence"/>
</dbReference>
<reference evidence="2 3" key="1">
    <citation type="journal article" date="2020" name="IScience">
        <title>Genome Sequencing of the Endangered Kingdonia uniflora (Circaeasteraceae, Ranunculales) Reveals Potential Mechanisms of Evolutionary Specialization.</title>
        <authorList>
            <person name="Sun Y."/>
            <person name="Deng T."/>
            <person name="Zhang A."/>
            <person name="Moore M.J."/>
            <person name="Landis J.B."/>
            <person name="Lin N."/>
            <person name="Zhang H."/>
            <person name="Zhang X."/>
            <person name="Huang J."/>
            <person name="Zhang X."/>
            <person name="Sun H."/>
            <person name="Wang H."/>
        </authorList>
    </citation>
    <scope>NUCLEOTIDE SEQUENCE [LARGE SCALE GENOMIC DNA]</scope>
    <source>
        <strain evidence="2">TB1705</strain>
        <tissue evidence="2">Leaf</tissue>
    </source>
</reference>
<evidence type="ECO:0000313" key="2">
    <source>
        <dbReference type="EMBL" id="KAF6165287.1"/>
    </source>
</evidence>